<keyword evidence="2 3" id="KW-0175">Coiled coil</keyword>
<dbReference type="AlphaFoldDB" id="W9QQR1"/>
<dbReference type="STRING" id="981085.W9QQR1"/>
<evidence type="ECO:0000256" key="4">
    <source>
        <dbReference type="SAM" id="MobiDB-lite"/>
    </source>
</evidence>
<dbReference type="Pfam" id="PF05701">
    <property type="entry name" value="WEMBL"/>
    <property type="match status" value="1"/>
</dbReference>
<evidence type="ECO:0000256" key="1">
    <source>
        <dbReference type="ARBA" id="ARBA00005485"/>
    </source>
</evidence>
<name>W9QQR1_9ROSA</name>
<feature type="coiled-coil region" evidence="3">
    <location>
        <begin position="293"/>
        <end position="327"/>
    </location>
</feature>
<comment type="similarity">
    <text evidence="1">Belongs to the WEB family.</text>
</comment>
<dbReference type="InterPro" id="IPR008545">
    <property type="entry name" value="Web"/>
</dbReference>
<evidence type="ECO:0000256" key="2">
    <source>
        <dbReference type="ARBA" id="ARBA00023054"/>
    </source>
</evidence>
<dbReference type="Proteomes" id="UP000030645">
    <property type="component" value="Unassembled WGS sequence"/>
</dbReference>
<feature type="coiled-coil region" evidence="3">
    <location>
        <begin position="388"/>
        <end position="441"/>
    </location>
</feature>
<accession>W9QQR1</accession>
<dbReference type="eggNOG" id="ENOG502QQFI">
    <property type="taxonomic scope" value="Eukaryota"/>
</dbReference>
<evidence type="ECO:0000313" key="6">
    <source>
        <dbReference type="Proteomes" id="UP000030645"/>
    </source>
</evidence>
<sequence length="793" mass="87083">MNASVKSMQQLVPVEHSLNRPKEVWTHRCRGLQSAGSALVATLAGNSLRSKPLERGVRHTKEVDCSGKIEDDMRWTVPAIVGEDGSGSVYDVEATKDLGLDLNSLSELGIFIIGRVIGSGKLRFLDFGYSTGNNEILEQSMVAKGRSSTSESPNPKAEVGEIDTRAPFQSVKDAVTLFGEGAFSGEKPAIRKPKPYSAERVLAKETQLHLAQKELNKLKEQLKSAETTKSEALSELERAKAAINDLNNKLKSLNESKGSAVKAIEAAKSQAKQFEEANSSSLPGADGAWKHDLETARAQYTTVISELDAAKQELRKLRQDCDLSLEAKDAAFKQEAEAKDAAKANVERVGELSKEISAVQESIGQVKLASLHAQQEQAKIFAEKDVLRQSHKSTLEESAKKLDVLKKEFDPELSRNLEAQLAETLNEIGAMQKQMENAKASDLESVRTVTSELDDAKGSLQKVAEEESSLRSLVEALKVELENVKKEHSELKEKEAETESIAGNLHVKLRKSKSELEACLVEESKTRGACDEMISTLNQLSLETENARREAEEMKSKAEELKKEAEATKIAVQEAEQQLKIALEEAEEAKAAEERAVDQIKALSEQTNAARTSISESGANITISRDEFESLSRKVEESDKLADMKVAAAMAQVEAVRASENEALKRLELAQKEIEDMKAATEEALKRAAMAEAAKKAVEGELRRWREREQKKAAEAASRILAEAEVSVESSPRHYKVQKPNPQTKVIDTKKLEKEKPSISKKALLPNLSGIFNRKKNQIEGGSPSYLPGEKPL</sequence>
<evidence type="ECO:0000313" key="5">
    <source>
        <dbReference type="EMBL" id="EXB51020.1"/>
    </source>
</evidence>
<reference evidence="6" key="1">
    <citation type="submission" date="2013-01" db="EMBL/GenBank/DDBJ databases">
        <title>Draft Genome Sequence of a Mulberry Tree, Morus notabilis C.K. Schneid.</title>
        <authorList>
            <person name="He N."/>
            <person name="Zhao S."/>
        </authorList>
    </citation>
    <scope>NUCLEOTIDE SEQUENCE</scope>
</reference>
<feature type="coiled-coil region" evidence="3">
    <location>
        <begin position="650"/>
        <end position="708"/>
    </location>
</feature>
<dbReference type="GO" id="GO:0005829">
    <property type="term" value="C:cytosol"/>
    <property type="evidence" value="ECO:0007669"/>
    <property type="project" value="TreeGrafter"/>
</dbReference>
<feature type="coiled-coil region" evidence="3">
    <location>
        <begin position="201"/>
        <end position="256"/>
    </location>
</feature>
<proteinExistence type="inferred from homology"/>
<dbReference type="PANTHER" id="PTHR32054:SF3">
    <property type="entry name" value="HEAVY CHAIN, PUTATIVE, EXPRESSED-RELATED"/>
    <property type="match status" value="1"/>
</dbReference>
<feature type="region of interest" description="Disordered" evidence="4">
    <location>
        <begin position="771"/>
        <end position="793"/>
    </location>
</feature>
<evidence type="ECO:0008006" key="7">
    <source>
        <dbReference type="Google" id="ProtNLM"/>
    </source>
</evidence>
<dbReference type="PANTHER" id="PTHR32054">
    <property type="entry name" value="HEAVY CHAIN, PUTATIVE, EXPRESSED-RELATED-RELATED"/>
    <property type="match status" value="1"/>
</dbReference>
<gene>
    <name evidence="5" type="ORF">L484_023722</name>
</gene>
<feature type="coiled-coil region" evidence="3">
    <location>
        <begin position="530"/>
        <end position="606"/>
    </location>
</feature>
<dbReference type="GO" id="GO:0009903">
    <property type="term" value="P:chloroplast avoidance movement"/>
    <property type="evidence" value="ECO:0007669"/>
    <property type="project" value="TreeGrafter"/>
</dbReference>
<evidence type="ECO:0000256" key="3">
    <source>
        <dbReference type="SAM" id="Coils"/>
    </source>
</evidence>
<protein>
    <recommendedName>
        <fullName evidence="7">WEB family protein</fullName>
    </recommendedName>
</protein>
<dbReference type="EMBL" id="KE344020">
    <property type="protein sequence ID" value="EXB51020.1"/>
    <property type="molecule type" value="Genomic_DNA"/>
</dbReference>
<dbReference type="GO" id="GO:0009904">
    <property type="term" value="P:chloroplast accumulation movement"/>
    <property type="evidence" value="ECO:0007669"/>
    <property type="project" value="TreeGrafter"/>
</dbReference>
<feature type="coiled-coil region" evidence="3">
    <location>
        <begin position="467"/>
        <end position="501"/>
    </location>
</feature>
<keyword evidence="6" id="KW-1185">Reference proteome</keyword>
<organism evidence="5 6">
    <name type="scientific">Morus notabilis</name>
    <dbReference type="NCBI Taxonomy" id="981085"/>
    <lineage>
        <taxon>Eukaryota</taxon>
        <taxon>Viridiplantae</taxon>
        <taxon>Streptophyta</taxon>
        <taxon>Embryophyta</taxon>
        <taxon>Tracheophyta</taxon>
        <taxon>Spermatophyta</taxon>
        <taxon>Magnoliopsida</taxon>
        <taxon>eudicotyledons</taxon>
        <taxon>Gunneridae</taxon>
        <taxon>Pentapetalae</taxon>
        <taxon>rosids</taxon>
        <taxon>fabids</taxon>
        <taxon>Rosales</taxon>
        <taxon>Moraceae</taxon>
        <taxon>Moreae</taxon>
        <taxon>Morus</taxon>
    </lineage>
</organism>